<keyword evidence="5" id="KW-1185">Reference proteome</keyword>
<dbReference type="Gene3D" id="1.10.10.10">
    <property type="entry name" value="Winged helix-like DNA-binding domain superfamily/Winged helix DNA-binding domain"/>
    <property type="match status" value="1"/>
</dbReference>
<dbReference type="InterPro" id="IPR027417">
    <property type="entry name" value="P-loop_NTPase"/>
</dbReference>
<evidence type="ECO:0000313" key="4">
    <source>
        <dbReference type="EMBL" id="MFI5677529.1"/>
    </source>
</evidence>
<dbReference type="PANTHER" id="PTHR16305">
    <property type="entry name" value="TESTICULAR SOLUBLE ADENYLYL CYCLASE"/>
    <property type="match status" value="1"/>
</dbReference>
<keyword evidence="2 4" id="KW-0067">ATP-binding</keyword>
<dbReference type="SUPFAM" id="SSF52540">
    <property type="entry name" value="P-loop containing nucleoside triphosphate hydrolases"/>
    <property type="match status" value="1"/>
</dbReference>
<organism evidence="4 5">
    <name type="scientific">Streptomyces cellulosae</name>
    <dbReference type="NCBI Taxonomy" id="1968"/>
    <lineage>
        <taxon>Bacteria</taxon>
        <taxon>Bacillati</taxon>
        <taxon>Actinomycetota</taxon>
        <taxon>Actinomycetes</taxon>
        <taxon>Kitasatosporales</taxon>
        <taxon>Streptomycetaceae</taxon>
        <taxon>Streptomyces</taxon>
    </lineage>
</organism>
<evidence type="ECO:0000259" key="3">
    <source>
        <dbReference type="Pfam" id="PF13191"/>
    </source>
</evidence>
<accession>A0ABW7Y593</accession>
<feature type="domain" description="Orc1-like AAA ATPase" evidence="3">
    <location>
        <begin position="15"/>
        <end position="192"/>
    </location>
</feature>
<dbReference type="RefSeq" id="WP_398658187.1">
    <property type="nucleotide sequence ID" value="NZ_JBITDC010000008.1"/>
</dbReference>
<comment type="caution">
    <text evidence="4">The sequence shown here is derived from an EMBL/GenBank/DDBJ whole genome shotgun (WGS) entry which is preliminary data.</text>
</comment>
<dbReference type="EMBL" id="JBITDC010000008">
    <property type="protein sequence ID" value="MFI5677529.1"/>
    <property type="molecule type" value="Genomic_DNA"/>
</dbReference>
<name>A0ABW7Y593_STRCE</name>
<evidence type="ECO:0000256" key="2">
    <source>
        <dbReference type="ARBA" id="ARBA00022840"/>
    </source>
</evidence>
<proteinExistence type="predicted"/>
<dbReference type="Proteomes" id="UP001612415">
    <property type="component" value="Unassembled WGS sequence"/>
</dbReference>
<reference evidence="4 5" key="1">
    <citation type="submission" date="2024-10" db="EMBL/GenBank/DDBJ databases">
        <title>The Natural Products Discovery Center: Release of the First 8490 Sequenced Strains for Exploring Actinobacteria Biosynthetic Diversity.</title>
        <authorList>
            <person name="Kalkreuter E."/>
            <person name="Kautsar S.A."/>
            <person name="Yang D."/>
            <person name="Bader C.D."/>
            <person name="Teijaro C.N."/>
            <person name="Fluegel L."/>
            <person name="Davis C.M."/>
            <person name="Simpson J.R."/>
            <person name="Lauterbach L."/>
            <person name="Steele A.D."/>
            <person name="Gui C."/>
            <person name="Meng S."/>
            <person name="Li G."/>
            <person name="Viehrig K."/>
            <person name="Ye F."/>
            <person name="Su P."/>
            <person name="Kiefer A.F."/>
            <person name="Nichols A."/>
            <person name="Cepeda A.J."/>
            <person name="Yan W."/>
            <person name="Fan B."/>
            <person name="Jiang Y."/>
            <person name="Adhikari A."/>
            <person name="Zheng C.-J."/>
            <person name="Schuster L."/>
            <person name="Cowan T.M."/>
            <person name="Smanski M.J."/>
            <person name="Chevrette M.G."/>
            <person name="De Carvalho L.P.S."/>
            <person name="Shen B."/>
        </authorList>
    </citation>
    <scope>NUCLEOTIDE SEQUENCE [LARGE SCALE GENOMIC DNA]</scope>
    <source>
        <strain evidence="4 5">NPDC051599</strain>
    </source>
</reference>
<dbReference type="SUPFAM" id="SSF46894">
    <property type="entry name" value="C-terminal effector domain of the bipartite response regulators"/>
    <property type="match status" value="1"/>
</dbReference>
<dbReference type="Pfam" id="PF13191">
    <property type="entry name" value="AAA_16"/>
    <property type="match status" value="1"/>
</dbReference>
<dbReference type="GO" id="GO:0005524">
    <property type="term" value="F:ATP binding"/>
    <property type="evidence" value="ECO:0007669"/>
    <property type="project" value="UniProtKB-KW"/>
</dbReference>
<dbReference type="InterPro" id="IPR016032">
    <property type="entry name" value="Sig_transdc_resp-reg_C-effctor"/>
</dbReference>
<dbReference type="InterPro" id="IPR036388">
    <property type="entry name" value="WH-like_DNA-bd_sf"/>
</dbReference>
<evidence type="ECO:0000313" key="5">
    <source>
        <dbReference type="Proteomes" id="UP001612415"/>
    </source>
</evidence>
<dbReference type="InterPro" id="IPR041664">
    <property type="entry name" value="AAA_16"/>
</dbReference>
<dbReference type="PANTHER" id="PTHR16305:SF35">
    <property type="entry name" value="TRANSCRIPTIONAL ACTIVATOR DOMAIN"/>
    <property type="match status" value="1"/>
</dbReference>
<evidence type="ECO:0000256" key="1">
    <source>
        <dbReference type="ARBA" id="ARBA00022741"/>
    </source>
</evidence>
<keyword evidence="1" id="KW-0547">Nucleotide-binding</keyword>
<gene>
    <name evidence="4" type="ORF">ACIA8P_23150</name>
</gene>
<sequence>MAHGSRQSIGHSGQLLERHRELGALDAALSDLGAVARGGPVARHGGLLAFTGPAGLGKTALMTQARVRALAKGFRVLSGRGGEADQELAFHVVRRLVQPALATMDETECRAFLGSWYATVATALGLEAADTDQVPDPTGVRDGLDWVVTRLTLMRRTPVVLLVDDLHWADAESLRWLASFAPRAADLPLLIVVAYRPDELPPEAAPLRALVDGHGGRPHVLAPLTAASVARIVREQVGDAAEDEFCDECWTVTGGSPFETVELAIRLGRRDLRGTRAELPAMRELAAAVKGPGLVERLQRLGTGTVRFAHAGAVLGAPFSPDLAATVAVIGREEAAEAAERLRAARVLADDPGPGGGLGFVHPLIATTIYRSIPSALRVGMHNAAAEALRASGYGPAEAARHLLEVPCDGNPEAVACLREAAHESLHAGAPEAARRLLTRALQEPPPPQERAALLHELAGSTFLIDPTATVTHLRAALAEPDIAPGLRASIVYRLTQALAHTDRIAEAATVAADEARKATNARVRLRMQADHFVWSMCRSDEPDPSARSRTLTRLAARLSARGRPDGRGLEERCILGLRAWDALLRGEPRRTVLDHAEDALRGGMSWTDENRGFEVPVSVALTFMYCDRPRRAEELFTKGMAECGAKGWRGSHLAVGQTLFAYIRYRRGCLPEAETWVREGLRTAERVEGALPAQWFALGILIQTLLARGRTGDARRLADRYRYGASVPNAVIYPDPRTVYAELLLAEGRHAEAERLLTEVGDWLDGRDWRNPAWCPWQLRLASALARSAPDRAVRYAQDAVERARDFGAASAIGQALHTLAEVTGGQPALDLHAAAVEQLERSPAAYDLARALVGQGASLARGGRLHEAADRLYQGLEGAVHCGAEALAARARAELSAAGLRPLPLRYAQTDTLTAPERRAAEMTARGHPAAVVAKDLRLTEQGVRQLLSAVYRKVGTDPAGLAEALQSFPRPRS</sequence>
<protein>
    <submittedName>
        <fullName evidence="4">ATP-binding protein</fullName>
    </submittedName>
</protein>